<dbReference type="PANTHER" id="PTHR34218">
    <property type="entry name" value="PEPTIDASE S45 PENICILLIN AMIDASE"/>
    <property type="match status" value="1"/>
</dbReference>
<comment type="cofactor">
    <cofactor evidence="5">
        <name>Ca(2+)</name>
        <dbReference type="ChEBI" id="CHEBI:29108"/>
    </cofactor>
    <text evidence="5">Binds 1 Ca(2+) ion per dimer.</text>
</comment>
<dbReference type="InterPro" id="IPR002692">
    <property type="entry name" value="S45"/>
</dbReference>
<name>A0A1H0NIQ3_9MICO</name>
<keyword evidence="7" id="KW-1185">Reference proteome</keyword>
<evidence type="ECO:0000256" key="2">
    <source>
        <dbReference type="ARBA" id="ARBA00022801"/>
    </source>
</evidence>
<feature type="active site" description="Nucleophile" evidence="4">
    <location>
        <position position="179"/>
    </location>
</feature>
<evidence type="ECO:0000256" key="3">
    <source>
        <dbReference type="ARBA" id="ARBA00023145"/>
    </source>
</evidence>
<evidence type="ECO:0000256" key="4">
    <source>
        <dbReference type="PIRSR" id="PIRSR001227-1"/>
    </source>
</evidence>
<dbReference type="InterPro" id="IPR029055">
    <property type="entry name" value="Ntn_hydrolases_N"/>
</dbReference>
<dbReference type="InterPro" id="IPR023343">
    <property type="entry name" value="Penicillin_amidase_dom1"/>
</dbReference>
<evidence type="ECO:0000256" key="5">
    <source>
        <dbReference type="PIRSR" id="PIRSR001227-2"/>
    </source>
</evidence>
<dbReference type="SUPFAM" id="SSF56235">
    <property type="entry name" value="N-terminal nucleophile aminohydrolases (Ntn hydrolases)"/>
    <property type="match status" value="1"/>
</dbReference>
<dbReference type="EMBL" id="LT629711">
    <property type="protein sequence ID" value="SDO92501.1"/>
    <property type="molecule type" value="Genomic_DNA"/>
</dbReference>
<keyword evidence="5" id="KW-0479">Metal-binding</keyword>
<dbReference type="InterPro" id="IPR014395">
    <property type="entry name" value="Pen/GL7ACA/AHL_acylase"/>
</dbReference>
<accession>A0A1H0NIQ3</accession>
<sequence length="689" mass="74102">MSENVVRRDRWGVPQLWAPDVISLAWLQGQTCAIDRAWQLEVQRWRSEGRVSEELGSTWVDWDVFARRARIIDTARRCFDRLDDETSAWVAAYAEGVNDGLAEARARQVAPELGNLTPGHWEPWSPIGVLLTQHVLFGTLGDKLWRDRVRREAPAAWDLLCGPRHPSAADWDGIAASGSNAWAVAPDRSATGRPFVAGDPHRSLELPGVYQQVRLACPEFDVVGIAFAGVPGTPHFAHAGTVAWGITNAMSDCHDVYEEELRRTSDGVESREPDGWTAATTHHEVVHVIDGDPVEVEVVETARGPVVVGDVDSGRTLSVRMVPRVEGDAGLATALALLRSRTAQDVRDAWRGWVEPVNAVLAADRDGTVLEFTAGLVPDRAAANREGPVPGWDAGYAWTGYLPHAESTVTEVAVHANHATRHTAPLGRDFASPDRARRIAELLGATDALDADALQAIHTDTFHAPAARILPHLTGLAGLSPAASSLRDALLGWDCRMDADSHLAHRYAVLRAALVDSLCRVAAFDGLSAPAGVPTVFAPWMSLALRVAVRLESLLAGPPDGFDLEAELVGALEEAAAAPEAVWGERHVLRPIRVGPPGEAPPAEIGASGDRDCVLATSSLPEAGDAFVQAPAARYVWDLADRSRSRWVVPHGVTGSVGSEHADDQQPLWLQGDLAAVPDDDLTQGPCLD</sequence>
<evidence type="ECO:0000256" key="1">
    <source>
        <dbReference type="ARBA" id="ARBA00006586"/>
    </source>
</evidence>
<dbReference type="Gene3D" id="2.30.120.10">
    <property type="match status" value="1"/>
</dbReference>
<evidence type="ECO:0000313" key="7">
    <source>
        <dbReference type="Proteomes" id="UP000199077"/>
    </source>
</evidence>
<keyword evidence="2" id="KW-0378">Hydrolase</keyword>
<keyword evidence="5" id="KW-0106">Calcium</keyword>
<dbReference type="GO" id="GO:0016811">
    <property type="term" value="F:hydrolase activity, acting on carbon-nitrogen (but not peptide) bonds, in linear amides"/>
    <property type="evidence" value="ECO:0007669"/>
    <property type="project" value="InterPro"/>
</dbReference>
<dbReference type="Pfam" id="PF01804">
    <property type="entry name" value="Penicil_amidase"/>
    <property type="match status" value="1"/>
</dbReference>
<dbReference type="OrthoDB" id="9759796at2"/>
<keyword evidence="3" id="KW-0865">Zymogen</keyword>
<feature type="binding site" evidence="5">
    <location>
        <position position="252"/>
    </location>
    <ligand>
        <name>Ca(2+)</name>
        <dbReference type="ChEBI" id="CHEBI:29108"/>
    </ligand>
</feature>
<protein>
    <submittedName>
        <fullName evidence="6">Penicillin amidase</fullName>
    </submittedName>
</protein>
<dbReference type="STRING" id="443156.SAMN04489867_0953"/>
<comment type="similarity">
    <text evidence="1">Belongs to the peptidase S45 family.</text>
</comment>
<dbReference type="Gene3D" id="1.10.1400.10">
    <property type="match status" value="1"/>
</dbReference>
<dbReference type="PANTHER" id="PTHR34218:SF4">
    <property type="entry name" value="ACYL-HOMOSERINE LACTONE ACYLASE QUIP"/>
    <property type="match status" value="1"/>
</dbReference>
<organism evidence="6 7">
    <name type="scientific">Pedococcus dokdonensis</name>
    <dbReference type="NCBI Taxonomy" id="443156"/>
    <lineage>
        <taxon>Bacteria</taxon>
        <taxon>Bacillati</taxon>
        <taxon>Actinomycetota</taxon>
        <taxon>Actinomycetes</taxon>
        <taxon>Micrococcales</taxon>
        <taxon>Intrasporangiaceae</taxon>
        <taxon>Pedococcus</taxon>
    </lineage>
</organism>
<dbReference type="GO" id="GO:0017000">
    <property type="term" value="P:antibiotic biosynthetic process"/>
    <property type="evidence" value="ECO:0007669"/>
    <property type="project" value="InterPro"/>
</dbReference>
<evidence type="ECO:0000313" key="6">
    <source>
        <dbReference type="EMBL" id="SDO92501.1"/>
    </source>
</evidence>
<feature type="binding site" evidence="5">
    <location>
        <position position="255"/>
    </location>
    <ligand>
        <name>Ca(2+)</name>
        <dbReference type="ChEBI" id="CHEBI:29108"/>
    </ligand>
</feature>
<dbReference type="InterPro" id="IPR043147">
    <property type="entry name" value="Penicillin_amidase_A-knob"/>
</dbReference>
<dbReference type="GO" id="GO:0046872">
    <property type="term" value="F:metal ion binding"/>
    <property type="evidence" value="ECO:0007669"/>
    <property type="project" value="UniProtKB-KW"/>
</dbReference>
<dbReference type="Gene3D" id="3.60.20.10">
    <property type="entry name" value="Glutamine Phosphoribosylpyrophosphate, subunit 1, domain 1"/>
    <property type="match status" value="1"/>
</dbReference>
<dbReference type="AlphaFoldDB" id="A0A1H0NIQ3"/>
<dbReference type="Gene3D" id="1.10.439.10">
    <property type="entry name" value="Penicillin Amidohydrolase, domain 1"/>
    <property type="match status" value="1"/>
</dbReference>
<dbReference type="RefSeq" id="WP_091782198.1">
    <property type="nucleotide sequence ID" value="NZ_LT629711.1"/>
</dbReference>
<dbReference type="Proteomes" id="UP000199077">
    <property type="component" value="Chromosome I"/>
</dbReference>
<gene>
    <name evidence="6" type="ORF">SAMN04489867_0953</name>
</gene>
<dbReference type="PIRSF" id="PIRSF001227">
    <property type="entry name" value="Pen_acylase"/>
    <property type="match status" value="1"/>
</dbReference>
<dbReference type="InterPro" id="IPR043146">
    <property type="entry name" value="Penicillin_amidase_N_B-knob"/>
</dbReference>
<reference evidence="7" key="1">
    <citation type="submission" date="2016-10" db="EMBL/GenBank/DDBJ databases">
        <authorList>
            <person name="Varghese N."/>
            <person name="Submissions S."/>
        </authorList>
    </citation>
    <scope>NUCLEOTIDE SEQUENCE [LARGE SCALE GENOMIC DNA]</scope>
    <source>
        <strain evidence="7">DSM 22329</strain>
    </source>
</reference>
<proteinExistence type="inferred from homology"/>